<dbReference type="GO" id="GO:0016020">
    <property type="term" value="C:membrane"/>
    <property type="evidence" value="ECO:0007669"/>
    <property type="project" value="UniProtKB-SubCell"/>
</dbReference>
<dbReference type="InterPro" id="IPR020846">
    <property type="entry name" value="MFS_dom"/>
</dbReference>
<dbReference type="InterPro" id="IPR036259">
    <property type="entry name" value="MFS_trans_sf"/>
</dbReference>
<feature type="transmembrane region" description="Helical" evidence="5">
    <location>
        <begin position="143"/>
        <end position="162"/>
    </location>
</feature>
<dbReference type="STRING" id="45351.A7SYG3"/>
<dbReference type="HOGENOM" id="CLU_001265_33_4_1"/>
<feature type="transmembrane region" description="Helical" evidence="5">
    <location>
        <begin position="324"/>
        <end position="346"/>
    </location>
</feature>
<evidence type="ECO:0000313" key="7">
    <source>
        <dbReference type="EMBL" id="EDO31253.1"/>
    </source>
</evidence>
<feature type="domain" description="Major facilitator superfamily (MFS) profile" evidence="6">
    <location>
        <begin position="52"/>
        <end position="462"/>
    </location>
</feature>
<evidence type="ECO:0000256" key="1">
    <source>
        <dbReference type="ARBA" id="ARBA00004141"/>
    </source>
</evidence>
<dbReference type="InParanoid" id="A7SYG3"/>
<evidence type="ECO:0000256" key="3">
    <source>
        <dbReference type="ARBA" id="ARBA00022989"/>
    </source>
</evidence>
<dbReference type="PROSITE" id="PS50850">
    <property type="entry name" value="MFS"/>
    <property type="match status" value="1"/>
</dbReference>
<feature type="transmembrane region" description="Helical" evidence="5">
    <location>
        <begin position="405"/>
        <end position="428"/>
    </location>
</feature>
<evidence type="ECO:0000256" key="4">
    <source>
        <dbReference type="ARBA" id="ARBA00023136"/>
    </source>
</evidence>
<feature type="transmembrane region" description="Helical" evidence="5">
    <location>
        <begin position="207"/>
        <end position="224"/>
    </location>
</feature>
<reference evidence="7 8" key="1">
    <citation type="journal article" date="2007" name="Science">
        <title>Sea anemone genome reveals ancestral eumetazoan gene repertoire and genomic organization.</title>
        <authorList>
            <person name="Putnam N.H."/>
            <person name="Srivastava M."/>
            <person name="Hellsten U."/>
            <person name="Dirks B."/>
            <person name="Chapman J."/>
            <person name="Salamov A."/>
            <person name="Terry A."/>
            <person name="Shapiro H."/>
            <person name="Lindquist E."/>
            <person name="Kapitonov V.V."/>
            <person name="Jurka J."/>
            <person name="Genikhovich G."/>
            <person name="Grigoriev I.V."/>
            <person name="Lucas S.M."/>
            <person name="Steele R.E."/>
            <person name="Finnerty J.R."/>
            <person name="Technau U."/>
            <person name="Martindale M.Q."/>
            <person name="Rokhsar D.S."/>
        </authorList>
    </citation>
    <scope>NUCLEOTIDE SEQUENCE [LARGE SCALE GENOMIC DNA]</scope>
    <source>
        <strain evidence="8">CH2 X CH6</strain>
    </source>
</reference>
<feature type="transmembrane region" description="Helical" evidence="5">
    <location>
        <begin position="42"/>
        <end position="65"/>
    </location>
</feature>
<comment type="subcellular location">
    <subcellularLocation>
        <location evidence="1">Membrane</location>
        <topology evidence="1">Multi-pass membrane protein</topology>
    </subcellularLocation>
</comment>
<evidence type="ECO:0000313" key="8">
    <source>
        <dbReference type="Proteomes" id="UP000001593"/>
    </source>
</evidence>
<organism evidence="7 8">
    <name type="scientific">Nematostella vectensis</name>
    <name type="common">Starlet sea anemone</name>
    <dbReference type="NCBI Taxonomy" id="45351"/>
    <lineage>
        <taxon>Eukaryota</taxon>
        <taxon>Metazoa</taxon>
        <taxon>Cnidaria</taxon>
        <taxon>Anthozoa</taxon>
        <taxon>Hexacorallia</taxon>
        <taxon>Actiniaria</taxon>
        <taxon>Edwardsiidae</taxon>
        <taxon>Nematostella</taxon>
    </lineage>
</organism>
<gene>
    <name evidence="7" type="ORF">NEMVEDRAFT_v1g219492</name>
</gene>
<feature type="transmembrane region" description="Helical" evidence="5">
    <location>
        <begin position="230"/>
        <end position="248"/>
    </location>
</feature>
<dbReference type="Proteomes" id="UP000001593">
    <property type="component" value="Unassembled WGS sequence"/>
</dbReference>
<keyword evidence="2 5" id="KW-0812">Transmembrane</keyword>
<evidence type="ECO:0000256" key="2">
    <source>
        <dbReference type="ARBA" id="ARBA00022692"/>
    </source>
</evidence>
<proteinExistence type="predicted"/>
<dbReference type="PANTHER" id="PTHR24064">
    <property type="entry name" value="SOLUTE CARRIER FAMILY 22 MEMBER"/>
    <property type="match status" value="1"/>
</dbReference>
<feature type="transmembrane region" description="Helical" evidence="5">
    <location>
        <begin position="380"/>
        <end position="399"/>
    </location>
</feature>
<dbReference type="EMBL" id="DS469921">
    <property type="protein sequence ID" value="EDO31253.1"/>
    <property type="molecule type" value="Genomic_DNA"/>
</dbReference>
<accession>A7SYG3</accession>
<keyword evidence="4 5" id="KW-0472">Membrane</keyword>
<keyword evidence="8" id="KW-1185">Reference proteome</keyword>
<dbReference type="KEGG" id="nve:5502135"/>
<dbReference type="PhylomeDB" id="A7SYG3"/>
<dbReference type="eggNOG" id="KOG0255">
    <property type="taxonomic scope" value="Eukaryota"/>
</dbReference>
<sequence length="462" mass="51544">MSEGNHEENTCKTTPVELSAGTLSTFDDVFKYVNSFGCYQRALYAGVNLLIVPIGLQFALLVFAFGTPKFHCSDVNSTCAPSKCCNNCSSYTFDGPFTSAVSEWNLICDNAHKGAAVQSCFFAGMLIGSLVGGWASDRFGRRLCLLVGSAIMTILSFGTFFADCPSLLALLRFGVGFALASVMVCQYVYVIELVGPKARTMSGKVQDFFWDLGDILSFTCAYFIREWRMLILCVTLFFVPFFFFWRVFPDTACWLIAQGRQDKARELLMKYGGKKKKPLDSDNVTAMIVSIYNEEMREQEKRKNGKNYTAFDLFRSPKLRKRTLILCFNWFVISLISFGIYLYITALAGNLYVNYLVMTLLSVPHLPISWFLMQRFGRRIPFFGYMFIAGILCLVIMGIPKGNAAIVAGLAIFGRSLTACAFNNIYLISSEQFPTVVRNIGMGVGSMCARVGAILSPFIVML</sequence>
<dbReference type="Pfam" id="PF00083">
    <property type="entry name" value="Sugar_tr"/>
    <property type="match status" value="1"/>
</dbReference>
<feature type="transmembrane region" description="Helical" evidence="5">
    <location>
        <begin position="352"/>
        <end position="373"/>
    </location>
</feature>
<feature type="transmembrane region" description="Helical" evidence="5">
    <location>
        <begin position="174"/>
        <end position="195"/>
    </location>
</feature>
<dbReference type="SUPFAM" id="SSF103473">
    <property type="entry name" value="MFS general substrate transporter"/>
    <property type="match status" value="1"/>
</dbReference>
<protein>
    <recommendedName>
        <fullName evidence="6">Major facilitator superfamily (MFS) profile domain-containing protein</fullName>
    </recommendedName>
</protein>
<dbReference type="AlphaFoldDB" id="A7SYG3"/>
<evidence type="ECO:0000259" key="6">
    <source>
        <dbReference type="PROSITE" id="PS50850"/>
    </source>
</evidence>
<name>A7SYG3_NEMVE</name>
<dbReference type="InterPro" id="IPR005829">
    <property type="entry name" value="Sugar_transporter_CS"/>
</dbReference>
<dbReference type="GO" id="GO:0022857">
    <property type="term" value="F:transmembrane transporter activity"/>
    <property type="evidence" value="ECO:0007669"/>
    <property type="project" value="InterPro"/>
</dbReference>
<feature type="transmembrane region" description="Helical" evidence="5">
    <location>
        <begin position="440"/>
        <end position="460"/>
    </location>
</feature>
<dbReference type="InterPro" id="IPR005828">
    <property type="entry name" value="MFS_sugar_transport-like"/>
</dbReference>
<keyword evidence="3 5" id="KW-1133">Transmembrane helix</keyword>
<dbReference type="Gene3D" id="1.20.1250.20">
    <property type="entry name" value="MFS general substrate transporter like domains"/>
    <property type="match status" value="1"/>
</dbReference>
<feature type="transmembrane region" description="Helical" evidence="5">
    <location>
        <begin position="115"/>
        <end position="136"/>
    </location>
</feature>
<feature type="non-terminal residue" evidence="7">
    <location>
        <position position="462"/>
    </location>
</feature>
<dbReference type="OMA" id="HIGASIQ"/>
<dbReference type="CDD" id="cd17317">
    <property type="entry name" value="MFS_SLC22"/>
    <property type="match status" value="1"/>
</dbReference>
<evidence type="ECO:0000256" key="5">
    <source>
        <dbReference type="SAM" id="Phobius"/>
    </source>
</evidence>
<dbReference type="PROSITE" id="PS00216">
    <property type="entry name" value="SUGAR_TRANSPORT_1"/>
    <property type="match status" value="1"/>
</dbReference>